<name>A0A8J4M1Y0_9BACL</name>
<protein>
    <submittedName>
        <fullName evidence="3">Uncharacterized protein</fullName>
    </submittedName>
</protein>
<keyword evidence="2" id="KW-1133">Transmembrane helix</keyword>
<feature type="compositionally biased region" description="Polar residues" evidence="1">
    <location>
        <begin position="145"/>
        <end position="161"/>
    </location>
</feature>
<evidence type="ECO:0000313" key="4">
    <source>
        <dbReference type="Proteomes" id="UP000677918"/>
    </source>
</evidence>
<keyword evidence="2" id="KW-0812">Transmembrane</keyword>
<dbReference type="InterPro" id="IPR046680">
    <property type="entry name" value="DUF6550"/>
</dbReference>
<evidence type="ECO:0000313" key="3">
    <source>
        <dbReference type="EMBL" id="GIQ68332.1"/>
    </source>
</evidence>
<keyword evidence="2" id="KW-0472">Membrane</keyword>
<dbReference type="Pfam" id="PF20187">
    <property type="entry name" value="DUF6550"/>
    <property type="match status" value="1"/>
</dbReference>
<comment type="caution">
    <text evidence="3">The sequence shown here is derived from an EMBL/GenBank/DDBJ whole genome shotgun (WGS) entry which is preliminary data.</text>
</comment>
<proteinExistence type="predicted"/>
<sequence length="196" mass="20911">MKRKIWVWTGCIILLGAMGLWAFNNDGGGKSAKVETNQNVSPSPNPSAAVTIPDVTPDPSSDAQLSNSKPITVPDVPEVTQDAGSSISESPVLQPEKEVKEVEVPLTEPVPTPKPTEPPKPKPVETEQPQAPDTPPTYEEKETQPNKPQNEPNAGDKNSSGKVFVPGFGWVEDSGENQGSQSSSDGDWNKQVGTMD</sequence>
<feature type="compositionally biased region" description="Polar residues" evidence="1">
    <location>
        <begin position="176"/>
        <end position="186"/>
    </location>
</feature>
<dbReference type="RefSeq" id="WP_213410930.1">
    <property type="nucleotide sequence ID" value="NZ_BOVK01000015.1"/>
</dbReference>
<dbReference type="AlphaFoldDB" id="A0A8J4M1Y0"/>
<accession>A0A8J4M1Y0</accession>
<dbReference type="EMBL" id="BOVK01000015">
    <property type="protein sequence ID" value="GIQ68332.1"/>
    <property type="molecule type" value="Genomic_DNA"/>
</dbReference>
<evidence type="ECO:0000256" key="2">
    <source>
        <dbReference type="SAM" id="Phobius"/>
    </source>
</evidence>
<feature type="region of interest" description="Disordered" evidence="1">
    <location>
        <begin position="30"/>
        <end position="196"/>
    </location>
</feature>
<organism evidence="3 4">
    <name type="scientific">Xylanibacillus composti</name>
    <dbReference type="NCBI Taxonomy" id="1572762"/>
    <lineage>
        <taxon>Bacteria</taxon>
        <taxon>Bacillati</taxon>
        <taxon>Bacillota</taxon>
        <taxon>Bacilli</taxon>
        <taxon>Bacillales</taxon>
        <taxon>Paenibacillaceae</taxon>
        <taxon>Xylanibacillus</taxon>
    </lineage>
</organism>
<reference evidence="3" key="1">
    <citation type="submission" date="2021-04" db="EMBL/GenBank/DDBJ databases">
        <title>Draft genome sequence of Xylanibacillus composti strain K13.</title>
        <authorList>
            <person name="Uke A."/>
            <person name="Chhe C."/>
            <person name="Baramee S."/>
            <person name="Kosugi A."/>
        </authorList>
    </citation>
    <scope>NUCLEOTIDE SEQUENCE</scope>
    <source>
        <strain evidence="3">K13</strain>
    </source>
</reference>
<evidence type="ECO:0000256" key="1">
    <source>
        <dbReference type="SAM" id="MobiDB-lite"/>
    </source>
</evidence>
<feature type="compositionally biased region" description="Polar residues" evidence="1">
    <location>
        <begin position="34"/>
        <end position="48"/>
    </location>
</feature>
<dbReference type="Proteomes" id="UP000677918">
    <property type="component" value="Unassembled WGS sequence"/>
</dbReference>
<keyword evidence="4" id="KW-1185">Reference proteome</keyword>
<gene>
    <name evidence="3" type="ORF">XYCOK13_11560</name>
</gene>
<feature type="transmembrane region" description="Helical" evidence="2">
    <location>
        <begin position="6"/>
        <end position="23"/>
    </location>
</feature>
<feature type="compositionally biased region" description="Polar residues" evidence="1">
    <location>
        <begin position="58"/>
        <end position="70"/>
    </location>
</feature>